<dbReference type="Proteomes" id="UP000253868">
    <property type="component" value="Chromosome"/>
</dbReference>
<gene>
    <name evidence="2" type="ORF">DVK44_29090</name>
</gene>
<evidence type="ECO:0000313" key="3">
    <source>
        <dbReference type="Proteomes" id="UP000253868"/>
    </source>
</evidence>
<keyword evidence="3" id="KW-1185">Reference proteome</keyword>
<reference evidence="3" key="1">
    <citation type="submission" date="2018-07" db="EMBL/GenBank/DDBJ databases">
        <authorList>
            <person name="Zhao J."/>
        </authorList>
    </citation>
    <scope>NUCLEOTIDE SEQUENCE [LARGE SCALE GENOMIC DNA]</scope>
    <source>
        <strain evidence="3">GSSD-12</strain>
    </source>
</reference>
<dbReference type="AlphaFoldDB" id="A0A345HWJ5"/>
<dbReference type="KEGG" id="spad:DVK44_29090"/>
<proteinExistence type="predicted"/>
<accession>A0A345HWJ5</accession>
<feature type="region of interest" description="Disordered" evidence="1">
    <location>
        <begin position="32"/>
        <end position="51"/>
    </location>
</feature>
<name>A0A345HWJ5_9ACTN</name>
<protein>
    <submittedName>
        <fullName evidence="2">Uncharacterized protein</fullName>
    </submittedName>
</protein>
<dbReference type="EMBL" id="CP031194">
    <property type="protein sequence ID" value="AXG81069.1"/>
    <property type="molecule type" value="Genomic_DNA"/>
</dbReference>
<sequence>MMGTAANAQAATSTFTLCNSSTSGFWVSAKFSDGKTTPEVPPRGVCSHTTRTGKSNETVSLIAINVSNNTSYTFAGFSYDSNKSITVNTSGTYNAVSWNWK</sequence>
<evidence type="ECO:0000313" key="2">
    <source>
        <dbReference type="EMBL" id="AXG81069.1"/>
    </source>
</evidence>
<organism evidence="2 3">
    <name type="scientific">Streptomyces paludis</name>
    <dbReference type="NCBI Taxonomy" id="2282738"/>
    <lineage>
        <taxon>Bacteria</taxon>
        <taxon>Bacillati</taxon>
        <taxon>Actinomycetota</taxon>
        <taxon>Actinomycetes</taxon>
        <taxon>Kitasatosporales</taxon>
        <taxon>Streptomycetaceae</taxon>
        <taxon>Streptomyces</taxon>
    </lineage>
</organism>
<evidence type="ECO:0000256" key="1">
    <source>
        <dbReference type="SAM" id="MobiDB-lite"/>
    </source>
</evidence>